<dbReference type="KEGG" id="lfa:LFA_1380"/>
<name>A0A098G4A1_9GAMM</name>
<dbReference type="AlphaFoldDB" id="A0A098G4A1"/>
<keyword evidence="2" id="KW-1185">Reference proteome</keyword>
<sequence length="60" mass="7167">MHDLVEVTFLSLLILPDYCGDTKNPINKNELNIQKNSVKITRCFYNNYRSFNHHENKNRI</sequence>
<evidence type="ECO:0000313" key="2">
    <source>
        <dbReference type="Proteomes" id="UP000032430"/>
    </source>
</evidence>
<dbReference type="Proteomes" id="UP000032430">
    <property type="component" value="Chromosome I"/>
</dbReference>
<dbReference type="EMBL" id="LN614827">
    <property type="protein sequence ID" value="CEG56801.1"/>
    <property type="molecule type" value="Genomic_DNA"/>
</dbReference>
<dbReference type="STRING" id="1212491.LFA_1380"/>
<evidence type="ECO:0000313" key="1">
    <source>
        <dbReference type="EMBL" id="CEG56801.1"/>
    </source>
</evidence>
<proteinExistence type="predicted"/>
<reference evidence="2" key="1">
    <citation type="submission" date="2014-09" db="EMBL/GenBank/DDBJ databases">
        <authorList>
            <person name="Gomez-Valero L."/>
        </authorList>
    </citation>
    <scope>NUCLEOTIDE SEQUENCE [LARGE SCALE GENOMIC DNA]</scope>
    <source>
        <strain evidence="2">ATCC700992</strain>
    </source>
</reference>
<gene>
    <name evidence="1" type="ORF">LFA_1380</name>
</gene>
<accession>A0A098G4A1</accession>
<protein>
    <submittedName>
        <fullName evidence="1">Uncharacterized protein</fullName>
    </submittedName>
</protein>
<organism evidence="1 2">
    <name type="scientific">Legionella fallonii LLAP-10</name>
    <dbReference type="NCBI Taxonomy" id="1212491"/>
    <lineage>
        <taxon>Bacteria</taxon>
        <taxon>Pseudomonadati</taxon>
        <taxon>Pseudomonadota</taxon>
        <taxon>Gammaproteobacteria</taxon>
        <taxon>Legionellales</taxon>
        <taxon>Legionellaceae</taxon>
        <taxon>Legionella</taxon>
    </lineage>
</organism>
<dbReference type="HOGENOM" id="CLU_2935910_0_0_6"/>